<protein>
    <submittedName>
        <fullName evidence="1">Lipase 1</fullName>
    </submittedName>
</protein>
<comment type="caution">
    <text evidence="1">The sequence shown here is derived from an EMBL/GenBank/DDBJ whole genome shotgun (WGS) entry which is preliminary data.</text>
</comment>
<evidence type="ECO:0000313" key="2">
    <source>
        <dbReference type="Proteomes" id="UP001138500"/>
    </source>
</evidence>
<gene>
    <name evidence="1" type="ORF">Tdes44962_MAKER04752</name>
</gene>
<dbReference type="AlphaFoldDB" id="A0A9W7SLE9"/>
<dbReference type="EMBL" id="RIBY02002223">
    <property type="protein sequence ID" value="KAH9822077.1"/>
    <property type="molecule type" value="Genomic_DNA"/>
</dbReference>
<dbReference type="SUPFAM" id="SSF53474">
    <property type="entry name" value="alpha/beta-Hydrolases"/>
    <property type="match status" value="1"/>
</dbReference>
<dbReference type="Proteomes" id="UP001138500">
    <property type="component" value="Unassembled WGS sequence"/>
</dbReference>
<evidence type="ECO:0000313" key="1">
    <source>
        <dbReference type="EMBL" id="KAH9822077.1"/>
    </source>
</evidence>
<keyword evidence="2" id="KW-1185">Reference proteome</keyword>
<sequence length="191" mass="21175">MDFTASFPHMVRSVVLLGPAGMLRSLPEEYLVLQSAVCDGKRGEAEMRRLVASALGVEENAVEEEQSSTDDREGIDGPAIVRWQFKNHQGHARSFASTVANGPLQNQREVWQEACDVLRAKQEARGGMERLVVVCGSEDNVVPAEHVREDLDGMMGKEEFVYETVPGGHGFPLSVENGRRIVEIVAKEWRL</sequence>
<dbReference type="OrthoDB" id="408373at2759"/>
<accession>A0A9W7SLE9</accession>
<organism evidence="1 2">
    <name type="scientific">Teratosphaeria destructans</name>
    <dbReference type="NCBI Taxonomy" id="418781"/>
    <lineage>
        <taxon>Eukaryota</taxon>
        <taxon>Fungi</taxon>
        <taxon>Dikarya</taxon>
        <taxon>Ascomycota</taxon>
        <taxon>Pezizomycotina</taxon>
        <taxon>Dothideomycetes</taxon>
        <taxon>Dothideomycetidae</taxon>
        <taxon>Mycosphaerellales</taxon>
        <taxon>Teratosphaeriaceae</taxon>
        <taxon>Teratosphaeria</taxon>
    </lineage>
</organism>
<reference evidence="1 2" key="1">
    <citation type="journal article" date="2018" name="IMA Fungus">
        <title>IMA Genome-F 10: Nine draft genome sequences of Claviceps purpurea s.lat., including C. arundinis, C. humidiphila, and C. cf. spartinae, pseudomolecules for the pitch canker pathogen Fusarium circinatum, draft genome of Davidsoniella eucalypti, Grosmannia galeiformis, Quambalaria eucalypti, and Teratosphaeria destructans.</title>
        <authorList>
            <person name="Wingfield B.D."/>
            <person name="Liu M."/>
            <person name="Nguyen H.D."/>
            <person name="Lane F.A."/>
            <person name="Morgan S.W."/>
            <person name="De Vos L."/>
            <person name="Wilken P.M."/>
            <person name="Duong T.A."/>
            <person name="Aylward J."/>
            <person name="Coetzee M.P."/>
            <person name="Dadej K."/>
            <person name="De Beer Z.W."/>
            <person name="Findlay W."/>
            <person name="Havenga M."/>
            <person name="Kolarik M."/>
            <person name="Menzies J.G."/>
            <person name="Naidoo K."/>
            <person name="Pochopski O."/>
            <person name="Shoukouhi P."/>
            <person name="Santana Q.C."/>
            <person name="Seifert K.A."/>
            <person name="Soal N."/>
            <person name="Steenkamp E.T."/>
            <person name="Tatham C.T."/>
            <person name="van der Nest M.A."/>
            <person name="Wingfield M.J."/>
        </authorList>
    </citation>
    <scope>NUCLEOTIDE SEQUENCE [LARGE SCALE GENOMIC DNA]</scope>
    <source>
        <strain evidence="1">CMW44962</strain>
    </source>
</reference>
<dbReference type="InterPro" id="IPR029058">
    <property type="entry name" value="AB_hydrolase_fold"/>
</dbReference>
<name>A0A9W7SLE9_9PEZI</name>
<reference evidence="1 2" key="2">
    <citation type="journal article" date="2021" name="Curr. Genet.">
        <title>Genetic response to nitrogen starvation in the aggressive Eucalyptus foliar pathogen Teratosphaeria destructans.</title>
        <authorList>
            <person name="Havenga M."/>
            <person name="Wingfield B.D."/>
            <person name="Wingfield M.J."/>
            <person name="Dreyer L.L."/>
            <person name="Roets F."/>
            <person name="Aylward J."/>
        </authorList>
    </citation>
    <scope>NUCLEOTIDE SEQUENCE [LARGE SCALE GENOMIC DNA]</scope>
    <source>
        <strain evidence="1">CMW44962</strain>
    </source>
</reference>
<dbReference type="Gene3D" id="3.40.50.1820">
    <property type="entry name" value="alpha/beta hydrolase"/>
    <property type="match status" value="1"/>
</dbReference>
<proteinExistence type="predicted"/>